<evidence type="ECO:0000313" key="3">
    <source>
        <dbReference type="EMBL" id="CAF1056093.1"/>
    </source>
</evidence>
<comment type="caution">
    <text evidence="3">The sequence shown here is derived from an EMBL/GenBank/DDBJ whole genome shotgun (WGS) entry which is preliminary data.</text>
</comment>
<dbReference type="Proteomes" id="UP000681722">
    <property type="component" value="Unassembled WGS sequence"/>
</dbReference>
<dbReference type="SMART" id="SM00369">
    <property type="entry name" value="LRR_TYP"/>
    <property type="match status" value="4"/>
</dbReference>
<keyword evidence="1" id="KW-0433">Leucine-rich repeat</keyword>
<dbReference type="Proteomes" id="UP000663829">
    <property type="component" value="Unassembled WGS sequence"/>
</dbReference>
<accession>A0A814KV57</accession>
<dbReference type="PANTHER" id="PTHR48051">
    <property type="match status" value="1"/>
</dbReference>
<dbReference type="EMBL" id="CAJNOQ010004366">
    <property type="protein sequence ID" value="CAF1056093.1"/>
    <property type="molecule type" value="Genomic_DNA"/>
</dbReference>
<dbReference type="PANTHER" id="PTHR48051:SF39">
    <property type="entry name" value="P53-INDUCED DEATH DOMAIN PROTEIN 1"/>
    <property type="match status" value="1"/>
</dbReference>
<dbReference type="Gene3D" id="3.80.10.10">
    <property type="entry name" value="Ribonuclease Inhibitor"/>
    <property type="match status" value="2"/>
</dbReference>
<dbReference type="PROSITE" id="PS51450">
    <property type="entry name" value="LRR"/>
    <property type="match status" value="2"/>
</dbReference>
<evidence type="ECO:0000313" key="5">
    <source>
        <dbReference type="Proteomes" id="UP000663829"/>
    </source>
</evidence>
<dbReference type="SUPFAM" id="SSF52058">
    <property type="entry name" value="L domain-like"/>
    <property type="match status" value="1"/>
</dbReference>
<name>A0A814KV57_9BILA</name>
<reference evidence="3" key="1">
    <citation type="submission" date="2021-02" db="EMBL/GenBank/DDBJ databases">
        <authorList>
            <person name="Nowell W R."/>
        </authorList>
    </citation>
    <scope>NUCLEOTIDE SEQUENCE</scope>
</reference>
<keyword evidence="2" id="KW-0677">Repeat</keyword>
<gene>
    <name evidence="3" type="ORF">GPM918_LOCUS16536</name>
    <name evidence="4" type="ORF">SRO942_LOCUS16536</name>
</gene>
<dbReference type="InterPro" id="IPR032675">
    <property type="entry name" value="LRR_dom_sf"/>
</dbReference>
<dbReference type="GO" id="GO:0005737">
    <property type="term" value="C:cytoplasm"/>
    <property type="evidence" value="ECO:0007669"/>
    <property type="project" value="TreeGrafter"/>
</dbReference>
<proteinExistence type="predicted"/>
<protein>
    <submittedName>
        <fullName evidence="3">Uncharacterized protein</fullName>
    </submittedName>
</protein>
<evidence type="ECO:0000256" key="1">
    <source>
        <dbReference type="ARBA" id="ARBA00022614"/>
    </source>
</evidence>
<evidence type="ECO:0000256" key="2">
    <source>
        <dbReference type="ARBA" id="ARBA00022737"/>
    </source>
</evidence>
<dbReference type="Pfam" id="PF13855">
    <property type="entry name" value="LRR_8"/>
    <property type="match status" value="1"/>
</dbReference>
<dbReference type="OrthoDB" id="1728874at2759"/>
<organism evidence="3 5">
    <name type="scientific">Didymodactylos carnosus</name>
    <dbReference type="NCBI Taxonomy" id="1234261"/>
    <lineage>
        <taxon>Eukaryota</taxon>
        <taxon>Metazoa</taxon>
        <taxon>Spiralia</taxon>
        <taxon>Gnathifera</taxon>
        <taxon>Rotifera</taxon>
        <taxon>Eurotatoria</taxon>
        <taxon>Bdelloidea</taxon>
        <taxon>Philodinida</taxon>
        <taxon>Philodinidae</taxon>
        <taxon>Didymodactylos</taxon>
    </lineage>
</organism>
<dbReference type="EMBL" id="CAJOBC010004366">
    <property type="protein sequence ID" value="CAF3825077.1"/>
    <property type="molecule type" value="Genomic_DNA"/>
</dbReference>
<evidence type="ECO:0000313" key="4">
    <source>
        <dbReference type="EMBL" id="CAF3825077.1"/>
    </source>
</evidence>
<dbReference type="InterPro" id="IPR001611">
    <property type="entry name" value="Leu-rich_rpt"/>
</dbReference>
<dbReference type="InterPro" id="IPR003591">
    <property type="entry name" value="Leu-rich_rpt_typical-subtyp"/>
</dbReference>
<dbReference type="InterPro" id="IPR050216">
    <property type="entry name" value="LRR_domain-containing"/>
</dbReference>
<dbReference type="Pfam" id="PF00560">
    <property type="entry name" value="LRR_1"/>
    <property type="match status" value="1"/>
</dbReference>
<dbReference type="AlphaFoldDB" id="A0A814KV57"/>
<dbReference type="PRINTS" id="PR00019">
    <property type="entry name" value="LEURICHRPT"/>
</dbReference>
<sequence>MDYCPNLRTLSLNDNEIEIVPAQVGNWVYLKNLHLRNNRIALQQLNLSNNRLTAIPKQILKLNSLQFIDLSLNRITVIPDEIEWLQADELNLNNNQIVQISDRISRCKRLKTLRLNNNNLQLNTMPVSLLRDSVTLSLLSCLEGNRFSETQFQQYDGYEEYEKRYTAQRREMD</sequence>
<keyword evidence="5" id="KW-1185">Reference proteome</keyword>